<gene>
    <name evidence="1" type="ORF">Col01nite_00040</name>
</gene>
<reference evidence="1 2" key="1">
    <citation type="submission" date="2021-01" db="EMBL/GenBank/DDBJ databases">
        <title>Whole genome shotgun sequence of Cellulomonas oligotrophica NBRC 109435.</title>
        <authorList>
            <person name="Komaki H."/>
            <person name="Tamura T."/>
        </authorList>
    </citation>
    <scope>NUCLEOTIDE SEQUENCE [LARGE SCALE GENOMIC DNA]</scope>
    <source>
        <strain evidence="1 2">NBRC 109435</strain>
    </source>
</reference>
<dbReference type="Proteomes" id="UP000618382">
    <property type="component" value="Unassembled WGS sequence"/>
</dbReference>
<protein>
    <submittedName>
        <fullName evidence="1">Uncharacterized protein</fullName>
    </submittedName>
</protein>
<evidence type="ECO:0000313" key="2">
    <source>
        <dbReference type="Proteomes" id="UP000618382"/>
    </source>
</evidence>
<organism evidence="1 2">
    <name type="scientific">Cellulomonas oligotrophica</name>
    <dbReference type="NCBI Taxonomy" id="931536"/>
    <lineage>
        <taxon>Bacteria</taxon>
        <taxon>Bacillati</taxon>
        <taxon>Actinomycetota</taxon>
        <taxon>Actinomycetes</taxon>
        <taxon>Micrococcales</taxon>
        <taxon>Cellulomonadaceae</taxon>
        <taxon>Cellulomonas</taxon>
    </lineage>
</organism>
<name>A0ABQ4D559_9CELL</name>
<accession>A0ABQ4D559</accession>
<dbReference type="Gene3D" id="1.25.10.10">
    <property type="entry name" value="Leucine-rich Repeat Variant"/>
    <property type="match status" value="1"/>
</dbReference>
<keyword evidence="2" id="KW-1185">Reference proteome</keyword>
<dbReference type="EMBL" id="BONN01000001">
    <property type="protein sequence ID" value="GIG30845.1"/>
    <property type="molecule type" value="Genomic_DNA"/>
</dbReference>
<sequence>MIESAAEFVGLRTSEDPGEYQRAAREEAPLEVWLAVIEDHPEMRQWVAHNKTVPAVVLERLAGDSDPTVRWTVAIRRSAPAHVPGMRARRVGLQCGAGCRGDGGPVRPA</sequence>
<evidence type="ECO:0000313" key="1">
    <source>
        <dbReference type="EMBL" id="GIG30845.1"/>
    </source>
</evidence>
<dbReference type="InterPro" id="IPR011989">
    <property type="entry name" value="ARM-like"/>
</dbReference>
<comment type="caution">
    <text evidence="1">The sequence shown here is derived from an EMBL/GenBank/DDBJ whole genome shotgun (WGS) entry which is preliminary data.</text>
</comment>
<proteinExistence type="predicted"/>